<keyword evidence="2" id="KW-1185">Reference proteome</keyword>
<dbReference type="OrthoDB" id="675629at2"/>
<evidence type="ECO:0000313" key="1">
    <source>
        <dbReference type="EMBL" id="KJL41955.1"/>
    </source>
</evidence>
<organism evidence="1 2">
    <name type="scientific">Microbacterium trichothecenolyticum</name>
    <name type="common">Aureobacterium trichothecenolyticum</name>
    <dbReference type="NCBI Taxonomy" id="69370"/>
    <lineage>
        <taxon>Bacteria</taxon>
        <taxon>Bacillati</taxon>
        <taxon>Actinomycetota</taxon>
        <taxon>Actinomycetes</taxon>
        <taxon>Micrococcales</taxon>
        <taxon>Microbacteriaceae</taxon>
        <taxon>Microbacterium</taxon>
    </lineage>
</organism>
<sequence>MPGPVLTQASSVLCSHGGVATAVSPFPRVLVAGAPVVTLATQYAIAGCSLSTSSGPFDVSGQWVAGAVRVLAGGVPVAVATGSSLTVATGAPLIPGAVQPRVVAS</sequence>
<protein>
    <recommendedName>
        <fullName evidence="3">PAAR motif protein</fullName>
    </recommendedName>
</protein>
<dbReference type="RefSeq" id="WP_045299957.1">
    <property type="nucleotide sequence ID" value="NZ_JYJA01000036.1"/>
</dbReference>
<accession>A0A0M2H666</accession>
<reference evidence="1 2" key="1">
    <citation type="submission" date="2015-02" db="EMBL/GenBank/DDBJ databases">
        <title>Draft genome sequences of ten Microbacterium spp. with emphasis on heavy metal contaminated environments.</title>
        <authorList>
            <person name="Corretto E."/>
        </authorList>
    </citation>
    <scope>NUCLEOTIDE SEQUENCE [LARGE SCALE GENOMIC DNA]</scope>
    <source>
        <strain evidence="1 2">DSM 8608</strain>
    </source>
</reference>
<comment type="caution">
    <text evidence="1">The sequence shown here is derived from an EMBL/GenBank/DDBJ whole genome shotgun (WGS) entry which is preliminary data.</text>
</comment>
<gene>
    <name evidence="1" type="ORF">RS82_02572</name>
</gene>
<dbReference type="EMBL" id="JYJA01000036">
    <property type="protein sequence ID" value="KJL41955.1"/>
    <property type="molecule type" value="Genomic_DNA"/>
</dbReference>
<dbReference type="AlphaFoldDB" id="A0A0M2H666"/>
<name>A0A0M2H666_MICTR</name>
<dbReference type="Proteomes" id="UP000034098">
    <property type="component" value="Unassembled WGS sequence"/>
</dbReference>
<evidence type="ECO:0000313" key="2">
    <source>
        <dbReference type="Proteomes" id="UP000034098"/>
    </source>
</evidence>
<evidence type="ECO:0008006" key="3">
    <source>
        <dbReference type="Google" id="ProtNLM"/>
    </source>
</evidence>
<proteinExistence type="predicted"/>
<dbReference type="PATRIC" id="fig|69370.6.peg.2617"/>